<dbReference type="Pfam" id="PF00126">
    <property type="entry name" value="HTH_1"/>
    <property type="match status" value="1"/>
</dbReference>
<feature type="domain" description="HTH lysR-type" evidence="5">
    <location>
        <begin position="1"/>
        <end position="59"/>
    </location>
</feature>
<organism evidence="6 7">
    <name type="scientific">Piscinibacter sakaiensis</name>
    <name type="common">Ideonella sakaiensis</name>
    <dbReference type="NCBI Taxonomy" id="1547922"/>
    <lineage>
        <taxon>Bacteria</taxon>
        <taxon>Pseudomonadati</taxon>
        <taxon>Pseudomonadota</taxon>
        <taxon>Betaproteobacteria</taxon>
        <taxon>Burkholderiales</taxon>
        <taxon>Sphaerotilaceae</taxon>
        <taxon>Piscinibacter</taxon>
    </lineage>
</organism>
<dbReference type="InterPro" id="IPR058163">
    <property type="entry name" value="LysR-type_TF_proteobact-type"/>
</dbReference>
<dbReference type="InterPro" id="IPR036390">
    <property type="entry name" value="WH_DNA-bd_sf"/>
</dbReference>
<sequence length="325" mass="35642">MDRLGAMRVFTRVIDEGSFAGAARALNLSPAAVTRLVADLEDHLGTRLIHRTTRKLSLTDAGEAYLDRVRRILAEIEEAETLAAEATADPRGHLRVVMPPAFAVHQLAKHLPRFRRDHPKVTLEISAPGPVETVSEEHDVTILVRGEDEPLDGDFIARPLARSEVVVCAAPEYLDRLGRPRHPTDLDRYDAMIPSFLRELNFRQAGRSAAAGPDGSEDGVRLRVGRSALTTSHIDTMYAAALAGLGITGLPSFVVEDALLENALERVLPDWRFRTAIIYAGLPTRRHLPARTRAFVDFLVETFDGKGGTVDPWLVAAGCDLPRAD</sequence>
<dbReference type="RefSeq" id="WP_054022167.1">
    <property type="nucleotide sequence ID" value="NZ_BBYR01000071.1"/>
</dbReference>
<keyword evidence="7" id="KW-1185">Reference proteome</keyword>
<evidence type="ECO:0000256" key="2">
    <source>
        <dbReference type="ARBA" id="ARBA00023015"/>
    </source>
</evidence>
<keyword evidence="4" id="KW-0804">Transcription</keyword>
<dbReference type="SUPFAM" id="SSF53850">
    <property type="entry name" value="Periplasmic binding protein-like II"/>
    <property type="match status" value="1"/>
</dbReference>
<dbReference type="OrthoDB" id="9080899at2"/>
<evidence type="ECO:0000256" key="4">
    <source>
        <dbReference type="ARBA" id="ARBA00023163"/>
    </source>
</evidence>
<keyword evidence="3" id="KW-0238">DNA-binding</keyword>
<comment type="similarity">
    <text evidence="1">Belongs to the LysR transcriptional regulatory family.</text>
</comment>
<reference evidence="6 7" key="2">
    <citation type="journal article" date="2016" name="Science">
        <title>A bacterium that degrades and assimilates poly(ethylene terephthalate).</title>
        <authorList>
            <person name="Yoshida S."/>
            <person name="Hiraga K."/>
            <person name="Takehana T."/>
            <person name="Taniguchi I."/>
            <person name="Yamaji H."/>
            <person name="Maeda Y."/>
            <person name="Toyohara K."/>
            <person name="Miyamoto K."/>
            <person name="Kimura Y."/>
            <person name="Oda K."/>
        </authorList>
    </citation>
    <scope>NUCLEOTIDE SEQUENCE [LARGE SCALE GENOMIC DNA]</scope>
    <source>
        <strain evidence="7">NBRC 110686 / TISTR 2288 / 201-F6</strain>
    </source>
</reference>
<dbReference type="PANTHER" id="PTHR30537">
    <property type="entry name" value="HTH-TYPE TRANSCRIPTIONAL REGULATOR"/>
    <property type="match status" value="1"/>
</dbReference>
<dbReference type="STRING" id="1547922.ISF6_4759"/>
<dbReference type="SUPFAM" id="SSF46785">
    <property type="entry name" value="Winged helix' DNA-binding domain"/>
    <property type="match status" value="1"/>
</dbReference>
<evidence type="ECO:0000256" key="3">
    <source>
        <dbReference type="ARBA" id="ARBA00023125"/>
    </source>
</evidence>
<dbReference type="FunFam" id="1.10.10.10:FF:000001">
    <property type="entry name" value="LysR family transcriptional regulator"/>
    <property type="match status" value="1"/>
</dbReference>
<dbReference type="InterPro" id="IPR005119">
    <property type="entry name" value="LysR_subst-bd"/>
</dbReference>
<gene>
    <name evidence="6" type="ORF">ISF6_4759</name>
</gene>
<accession>A0A0K8P6R1</accession>
<reference evidence="7" key="1">
    <citation type="submission" date="2015-07" db="EMBL/GenBank/DDBJ databases">
        <title>Discovery of a poly(ethylene terephthalate assimilation.</title>
        <authorList>
            <person name="Yoshida S."/>
            <person name="Hiraga K."/>
            <person name="Takehana T."/>
            <person name="Taniguchi I."/>
            <person name="Yamaji H."/>
            <person name="Maeda Y."/>
            <person name="Toyohara K."/>
            <person name="Miyamoto K."/>
            <person name="Kimura Y."/>
            <person name="Oda K."/>
        </authorList>
    </citation>
    <scope>NUCLEOTIDE SEQUENCE [LARGE SCALE GENOMIC DNA]</scope>
    <source>
        <strain evidence="7">NBRC 110686 / TISTR 2288 / 201-F6</strain>
    </source>
</reference>
<dbReference type="GO" id="GO:0003677">
    <property type="term" value="F:DNA binding"/>
    <property type="evidence" value="ECO:0007669"/>
    <property type="project" value="UniProtKB-KW"/>
</dbReference>
<comment type="caution">
    <text evidence="6">The sequence shown here is derived from an EMBL/GenBank/DDBJ whole genome shotgun (WGS) entry which is preliminary data.</text>
</comment>
<evidence type="ECO:0000256" key="1">
    <source>
        <dbReference type="ARBA" id="ARBA00009437"/>
    </source>
</evidence>
<dbReference type="Proteomes" id="UP000037660">
    <property type="component" value="Unassembled WGS sequence"/>
</dbReference>
<dbReference type="GO" id="GO:0003700">
    <property type="term" value="F:DNA-binding transcription factor activity"/>
    <property type="evidence" value="ECO:0007669"/>
    <property type="project" value="InterPro"/>
</dbReference>
<dbReference type="Gene3D" id="3.40.190.290">
    <property type="match status" value="1"/>
</dbReference>
<dbReference type="PROSITE" id="PS50931">
    <property type="entry name" value="HTH_LYSR"/>
    <property type="match status" value="1"/>
</dbReference>
<dbReference type="Pfam" id="PF03466">
    <property type="entry name" value="LysR_substrate"/>
    <property type="match status" value="1"/>
</dbReference>
<evidence type="ECO:0000313" key="7">
    <source>
        <dbReference type="Proteomes" id="UP000037660"/>
    </source>
</evidence>
<dbReference type="InterPro" id="IPR036388">
    <property type="entry name" value="WH-like_DNA-bd_sf"/>
</dbReference>
<dbReference type="PANTHER" id="PTHR30537:SF5">
    <property type="entry name" value="HTH-TYPE TRANSCRIPTIONAL ACTIVATOR TTDR-RELATED"/>
    <property type="match status" value="1"/>
</dbReference>
<dbReference type="CDD" id="cd08422">
    <property type="entry name" value="PBP2_CrgA_like"/>
    <property type="match status" value="1"/>
</dbReference>
<name>A0A0K8P6R1_PISS1</name>
<dbReference type="EMBL" id="BBYR01000071">
    <property type="protein sequence ID" value="GAP38301.1"/>
    <property type="molecule type" value="Genomic_DNA"/>
</dbReference>
<evidence type="ECO:0000259" key="5">
    <source>
        <dbReference type="PROSITE" id="PS50931"/>
    </source>
</evidence>
<dbReference type="AlphaFoldDB" id="A0A0K8P6R1"/>
<evidence type="ECO:0000313" key="6">
    <source>
        <dbReference type="EMBL" id="GAP38301.1"/>
    </source>
</evidence>
<protein>
    <recommendedName>
        <fullName evidence="5">HTH lysR-type domain-containing protein</fullName>
    </recommendedName>
</protein>
<dbReference type="InterPro" id="IPR000847">
    <property type="entry name" value="LysR_HTH_N"/>
</dbReference>
<proteinExistence type="inferred from homology"/>
<dbReference type="Gene3D" id="1.10.10.10">
    <property type="entry name" value="Winged helix-like DNA-binding domain superfamily/Winged helix DNA-binding domain"/>
    <property type="match status" value="1"/>
</dbReference>
<keyword evidence="2" id="KW-0805">Transcription regulation</keyword>